<dbReference type="GeneID" id="31012897"/>
<evidence type="ECO:0000256" key="2">
    <source>
        <dbReference type="ARBA" id="ARBA00006434"/>
    </source>
</evidence>
<feature type="transmembrane region" description="Helical" evidence="8">
    <location>
        <begin position="499"/>
        <end position="520"/>
    </location>
</feature>
<feature type="transmembrane region" description="Helical" evidence="8">
    <location>
        <begin position="202"/>
        <end position="219"/>
    </location>
</feature>
<feature type="transmembrane region" description="Helical" evidence="8">
    <location>
        <begin position="256"/>
        <end position="274"/>
    </location>
</feature>
<evidence type="ECO:0000256" key="8">
    <source>
        <dbReference type="SAM" id="Phobius"/>
    </source>
</evidence>
<dbReference type="AlphaFoldDB" id="A0A1J9R2G0"/>
<feature type="transmembrane region" description="Helical" evidence="8">
    <location>
        <begin position="170"/>
        <end position="190"/>
    </location>
</feature>
<dbReference type="CDD" id="cd11476">
    <property type="entry name" value="SLC5sbd_DUR3"/>
    <property type="match status" value="1"/>
</dbReference>
<dbReference type="STRING" id="236234.A0A1J9R2G0"/>
<feature type="region of interest" description="Disordered" evidence="7">
    <location>
        <begin position="548"/>
        <end position="596"/>
    </location>
</feature>
<evidence type="ECO:0000313" key="9">
    <source>
        <dbReference type="EMBL" id="OJD34769.1"/>
    </source>
</evidence>
<feature type="transmembrane region" description="Helical" evidence="8">
    <location>
        <begin position="465"/>
        <end position="487"/>
    </location>
</feature>
<protein>
    <submittedName>
        <fullName evidence="9">Solute symporter family transporter</fullName>
    </submittedName>
</protein>
<feature type="transmembrane region" description="Helical" evidence="8">
    <location>
        <begin position="131"/>
        <end position="150"/>
    </location>
</feature>
<reference evidence="9 10" key="1">
    <citation type="submission" date="2016-10" db="EMBL/GenBank/DDBJ databases">
        <title>Proteomics and genomics reveal pathogen-plant mechanisms compatible with a hemibiotrophic lifestyle of Diplodia corticola.</title>
        <authorList>
            <person name="Fernandes I."/>
            <person name="De Jonge R."/>
            <person name="Van De Peer Y."/>
            <person name="Devreese B."/>
            <person name="Alves A."/>
            <person name="Esteves A.C."/>
        </authorList>
    </citation>
    <scope>NUCLEOTIDE SEQUENCE [LARGE SCALE GENOMIC DNA]</scope>
    <source>
        <strain evidence="9 10">CBS 112549</strain>
    </source>
</reference>
<feature type="compositionally biased region" description="Basic and acidic residues" evidence="7">
    <location>
        <begin position="570"/>
        <end position="596"/>
    </location>
</feature>
<evidence type="ECO:0000256" key="6">
    <source>
        <dbReference type="RuleBase" id="RU362091"/>
    </source>
</evidence>
<dbReference type="Proteomes" id="UP000183809">
    <property type="component" value="Unassembled WGS sequence"/>
</dbReference>
<keyword evidence="10" id="KW-1185">Reference proteome</keyword>
<sequence>MSAHSAATTLPEAAGYGVVIGVGFFFAFVMMGISYIQNRYTSFSTKQSEEFNTASRSVKPGLIASGIVSAWTWAATLLQSSTVAYTYGVAGPFWYAAGATVQILMFSILACKVKQNAPRCHTFLEIIYTRYGTGTHIIFVFFALVTNILVGSQLLLGGSAVVTNLTGMNVYSAIFLIPTGVCAYVVLGGLRATFLCDYSHTLILMIIILYFMFHAYATSDLIGSPSRMFDLLQQAAVDRPIAGNKNGSYLTLKSNFALVFGVIQLCSGSGTVFLDQAYWQRAIASRPTTAVRAYLLGGLAWFAIPFGFSTTLGLAAAALVPSPRFPTYPAAPSDPQISAGLAAAFAASALLGTAGAAALLVVLFMAVTSCASAELIAVSSILTFDVYKTYVNARATPARLIAVSHAMICAFGAAMAAFACAWHGAGIDLGWLFLVMGLVVGGAVFPAAFSVTWRAQTRRGATAGPLAGLAVGVAAWLGTARGLYGALSVEATGREYPTLAGNLGAVGTGLVVSVVVSWAWPDEVPFDWERTRGINAAVVGGVAVGEVGEEGEEGESSGTATPATAAAAAKGEEEVKGDSRERISSGDGGRKKDVEAREEGLAAAAAPVVDAAAGKVDDVYIGEPPAPVDDDAKSLRGAFRVACVASFVLTFIMDFLVPMPMFFAEYEFSRPFFTAWVVVSFIWVFASTAISCVLPIVETAGFFGELWGNVMADLRGKRVG</sequence>
<feature type="transmembrane region" description="Helical" evidence="8">
    <location>
        <begin position="340"/>
        <end position="367"/>
    </location>
</feature>
<keyword evidence="3 8" id="KW-0812">Transmembrane</keyword>
<dbReference type="Gene3D" id="1.20.1730.10">
    <property type="entry name" value="Sodium/glucose cotransporter"/>
    <property type="match status" value="1"/>
</dbReference>
<dbReference type="RefSeq" id="XP_020131029.1">
    <property type="nucleotide sequence ID" value="XM_020272638.1"/>
</dbReference>
<evidence type="ECO:0000256" key="4">
    <source>
        <dbReference type="ARBA" id="ARBA00022989"/>
    </source>
</evidence>
<feature type="transmembrane region" description="Helical" evidence="8">
    <location>
        <begin position="641"/>
        <end position="663"/>
    </location>
</feature>
<dbReference type="GO" id="GO:0015204">
    <property type="term" value="F:urea transmembrane transporter activity"/>
    <property type="evidence" value="ECO:0007669"/>
    <property type="project" value="InterPro"/>
</dbReference>
<comment type="subcellular location">
    <subcellularLocation>
        <location evidence="1">Membrane</location>
        <topology evidence="1">Multi-pass membrane protein</topology>
    </subcellularLocation>
</comment>
<feature type="transmembrane region" description="Helical" evidence="8">
    <location>
        <begin position="294"/>
        <end position="320"/>
    </location>
</feature>
<dbReference type="PANTHER" id="PTHR46154:SF2">
    <property type="entry name" value="SOLUTE SYMPORTER FAMILY TRANSPORTER (AFU_ORTHOLOGUE AFUA_6G03200)"/>
    <property type="match status" value="1"/>
</dbReference>
<dbReference type="EMBL" id="MNUE01000021">
    <property type="protein sequence ID" value="OJD34769.1"/>
    <property type="molecule type" value="Genomic_DNA"/>
</dbReference>
<dbReference type="PANTHER" id="PTHR46154">
    <property type="match status" value="1"/>
</dbReference>
<feature type="transmembrane region" description="Helical" evidence="8">
    <location>
        <begin position="13"/>
        <end position="36"/>
    </location>
</feature>
<feature type="transmembrane region" description="Helical" evidence="8">
    <location>
        <begin position="431"/>
        <end position="453"/>
    </location>
</feature>
<dbReference type="InterPro" id="IPR001734">
    <property type="entry name" value="Na/solute_symporter"/>
</dbReference>
<feature type="transmembrane region" description="Helical" evidence="8">
    <location>
        <begin position="675"/>
        <end position="697"/>
    </location>
</feature>
<dbReference type="GO" id="GO:0005886">
    <property type="term" value="C:plasma membrane"/>
    <property type="evidence" value="ECO:0007669"/>
    <property type="project" value="TreeGrafter"/>
</dbReference>
<dbReference type="PROSITE" id="PS50283">
    <property type="entry name" value="NA_SOLUT_SYMP_3"/>
    <property type="match status" value="1"/>
</dbReference>
<name>A0A1J9R2G0_9PEZI</name>
<feature type="transmembrane region" description="Helical" evidence="8">
    <location>
        <begin position="93"/>
        <end position="111"/>
    </location>
</feature>
<feature type="transmembrane region" description="Helical" evidence="8">
    <location>
        <begin position="400"/>
        <end position="425"/>
    </location>
</feature>
<dbReference type="InterPro" id="IPR031155">
    <property type="entry name" value="DUR"/>
</dbReference>
<organism evidence="9 10">
    <name type="scientific">Diplodia corticola</name>
    <dbReference type="NCBI Taxonomy" id="236234"/>
    <lineage>
        <taxon>Eukaryota</taxon>
        <taxon>Fungi</taxon>
        <taxon>Dikarya</taxon>
        <taxon>Ascomycota</taxon>
        <taxon>Pezizomycotina</taxon>
        <taxon>Dothideomycetes</taxon>
        <taxon>Dothideomycetes incertae sedis</taxon>
        <taxon>Botryosphaeriales</taxon>
        <taxon>Botryosphaeriaceae</taxon>
        <taxon>Diplodia</taxon>
    </lineage>
</organism>
<keyword evidence="4 8" id="KW-1133">Transmembrane helix</keyword>
<dbReference type="Pfam" id="PF00474">
    <property type="entry name" value="SSF"/>
    <property type="match status" value="1"/>
</dbReference>
<evidence type="ECO:0000256" key="1">
    <source>
        <dbReference type="ARBA" id="ARBA00004141"/>
    </source>
</evidence>
<feature type="compositionally biased region" description="Low complexity" evidence="7">
    <location>
        <begin position="559"/>
        <end position="569"/>
    </location>
</feature>
<dbReference type="NCBIfam" id="TIGR00813">
    <property type="entry name" value="sss"/>
    <property type="match status" value="1"/>
</dbReference>
<comment type="similarity">
    <text evidence="2 6">Belongs to the sodium:solute symporter (SSF) (TC 2.A.21) family.</text>
</comment>
<evidence type="ECO:0000256" key="5">
    <source>
        <dbReference type="ARBA" id="ARBA00023136"/>
    </source>
</evidence>
<dbReference type="OrthoDB" id="6132759at2759"/>
<comment type="caution">
    <text evidence="9">The sequence shown here is derived from an EMBL/GenBank/DDBJ whole genome shotgun (WGS) entry which is preliminary data.</text>
</comment>
<accession>A0A1J9R2G0</accession>
<evidence type="ECO:0000256" key="3">
    <source>
        <dbReference type="ARBA" id="ARBA00022692"/>
    </source>
</evidence>
<proteinExistence type="inferred from homology"/>
<feature type="transmembrane region" description="Helical" evidence="8">
    <location>
        <begin position="62"/>
        <end position="87"/>
    </location>
</feature>
<dbReference type="InterPro" id="IPR038377">
    <property type="entry name" value="Na/Glc_symporter_sf"/>
</dbReference>
<gene>
    <name evidence="9" type="ORF">BKCO1_21000127</name>
</gene>
<evidence type="ECO:0000256" key="7">
    <source>
        <dbReference type="SAM" id="MobiDB-lite"/>
    </source>
</evidence>
<evidence type="ECO:0000313" key="10">
    <source>
        <dbReference type="Proteomes" id="UP000183809"/>
    </source>
</evidence>
<keyword evidence="5 8" id="KW-0472">Membrane</keyword>